<keyword evidence="5" id="KW-1185">Reference proteome</keyword>
<sequence>MKSTPSLQSIELGQCLRQWRPLSSWAAIDGGVSDDIDGVIYDSTSLFPPQDIGSLSWHDLVNEEVLSKTLMRRFLFLGFKVAAPREEVGNGPCLDRPTRVEAVAALIWVAVMAATGEECGAVIAMDLRRRMDALPWIH</sequence>
<dbReference type="Proteomes" id="UP000467840">
    <property type="component" value="Chromosome 15"/>
</dbReference>
<dbReference type="PANTHER" id="PTHR31623">
    <property type="entry name" value="F21J9.9"/>
    <property type="match status" value="1"/>
</dbReference>
<evidence type="ECO:0000256" key="1">
    <source>
        <dbReference type="ARBA" id="ARBA00009861"/>
    </source>
</evidence>
<evidence type="ECO:0000313" key="4">
    <source>
        <dbReference type="EMBL" id="KAF2314163.1"/>
    </source>
</evidence>
<organism evidence="4 5">
    <name type="scientific">Hevea brasiliensis</name>
    <name type="common">Para rubber tree</name>
    <name type="synonym">Siphonia brasiliensis</name>
    <dbReference type="NCBI Taxonomy" id="3981"/>
    <lineage>
        <taxon>Eukaryota</taxon>
        <taxon>Viridiplantae</taxon>
        <taxon>Streptophyta</taxon>
        <taxon>Embryophyta</taxon>
        <taxon>Tracheophyta</taxon>
        <taxon>Spermatophyta</taxon>
        <taxon>Magnoliopsida</taxon>
        <taxon>eudicotyledons</taxon>
        <taxon>Gunneridae</taxon>
        <taxon>Pentapetalae</taxon>
        <taxon>rosids</taxon>
        <taxon>fabids</taxon>
        <taxon>Malpighiales</taxon>
        <taxon>Euphorbiaceae</taxon>
        <taxon>Crotonoideae</taxon>
        <taxon>Micrandreae</taxon>
        <taxon>Hevea</taxon>
    </lineage>
</organism>
<keyword evidence="3" id="KW-0012">Acyltransferase</keyword>
<dbReference type="PANTHER" id="PTHR31623:SF28">
    <property type="entry name" value="BAHD ACYLTRANSFERASE"/>
    <property type="match status" value="1"/>
</dbReference>
<dbReference type="GO" id="GO:0016746">
    <property type="term" value="F:acyltransferase activity"/>
    <property type="evidence" value="ECO:0007669"/>
    <property type="project" value="UniProtKB-KW"/>
</dbReference>
<comment type="caution">
    <text evidence="4">The sequence shown here is derived from an EMBL/GenBank/DDBJ whole genome shotgun (WGS) entry which is preliminary data.</text>
</comment>
<reference evidence="4 5" key="1">
    <citation type="journal article" date="2020" name="Mol. Plant">
        <title>The Chromosome-Based Rubber Tree Genome Provides New Insights into Spurge Genome Evolution and Rubber Biosynthesis.</title>
        <authorList>
            <person name="Liu J."/>
            <person name="Shi C."/>
            <person name="Shi C.C."/>
            <person name="Li W."/>
            <person name="Zhang Q.J."/>
            <person name="Zhang Y."/>
            <person name="Li K."/>
            <person name="Lu H.F."/>
            <person name="Shi C."/>
            <person name="Zhu S.T."/>
            <person name="Xiao Z.Y."/>
            <person name="Nan H."/>
            <person name="Yue Y."/>
            <person name="Zhu X.G."/>
            <person name="Wu Y."/>
            <person name="Hong X.N."/>
            <person name="Fan G.Y."/>
            <person name="Tong Y."/>
            <person name="Zhang D."/>
            <person name="Mao C.L."/>
            <person name="Liu Y.L."/>
            <person name="Hao S.J."/>
            <person name="Liu W.Q."/>
            <person name="Lv M.Q."/>
            <person name="Zhang H.B."/>
            <person name="Liu Y."/>
            <person name="Hu-Tang G.R."/>
            <person name="Wang J.P."/>
            <person name="Wang J.H."/>
            <person name="Sun Y.H."/>
            <person name="Ni S.B."/>
            <person name="Chen W.B."/>
            <person name="Zhang X.C."/>
            <person name="Jiao Y.N."/>
            <person name="Eichler E.E."/>
            <person name="Li G.H."/>
            <person name="Liu X."/>
            <person name="Gao L.Z."/>
        </authorList>
    </citation>
    <scope>NUCLEOTIDE SEQUENCE [LARGE SCALE GENOMIC DNA]</scope>
    <source>
        <strain evidence="5">cv. GT1</strain>
        <tissue evidence="4">Leaf</tissue>
    </source>
</reference>
<evidence type="ECO:0000256" key="3">
    <source>
        <dbReference type="ARBA" id="ARBA00023315"/>
    </source>
</evidence>
<dbReference type="EMBL" id="JAAGAX010000005">
    <property type="protein sequence ID" value="KAF2314163.1"/>
    <property type="molecule type" value="Genomic_DNA"/>
</dbReference>
<name>A0A6A6MPE4_HEVBR</name>
<evidence type="ECO:0000313" key="5">
    <source>
        <dbReference type="Proteomes" id="UP000467840"/>
    </source>
</evidence>
<gene>
    <name evidence="4" type="ORF">GH714_023812</name>
</gene>
<evidence type="ECO:0000256" key="2">
    <source>
        <dbReference type="ARBA" id="ARBA00022679"/>
    </source>
</evidence>
<keyword evidence="2" id="KW-0808">Transferase</keyword>
<comment type="similarity">
    <text evidence="1">Belongs to the plant acyltransferase family.</text>
</comment>
<dbReference type="AlphaFoldDB" id="A0A6A6MPE4"/>
<dbReference type="Gene3D" id="3.30.559.10">
    <property type="entry name" value="Chloramphenicol acetyltransferase-like domain"/>
    <property type="match status" value="1"/>
</dbReference>
<protein>
    <submittedName>
        <fullName evidence="4">Uncharacterized protein</fullName>
    </submittedName>
</protein>
<accession>A0A6A6MPE4</accession>
<proteinExistence type="inferred from homology"/>
<dbReference type="InterPro" id="IPR023213">
    <property type="entry name" value="CAT-like_dom_sf"/>
</dbReference>